<evidence type="ECO:0000313" key="2">
    <source>
        <dbReference type="EMBL" id="WXL27982.1"/>
    </source>
</evidence>
<keyword evidence="1" id="KW-0472">Membrane</keyword>
<accession>A0ABZ2RN91</accession>
<dbReference type="InterPro" id="IPR010718">
    <property type="entry name" value="DUF1294"/>
</dbReference>
<keyword evidence="1" id="KW-1133">Transmembrane helix</keyword>
<dbReference type="Pfam" id="PF06961">
    <property type="entry name" value="DUF1294"/>
    <property type="match status" value="1"/>
</dbReference>
<gene>
    <name evidence="2" type="ORF">WG219_09580</name>
</gene>
<name>A0ABZ2RN91_ECTME</name>
<keyword evidence="3" id="KW-1185">Reference proteome</keyword>
<evidence type="ECO:0000256" key="1">
    <source>
        <dbReference type="SAM" id="Phobius"/>
    </source>
</evidence>
<sequence>MTGKLSLLLLLCVLPVFGALALFTKSGVIWALLAYPVASCISFIQYWHDKSSARGGRWRTPENALHVVELAGGWPGAFVAQQVFRHKTRKASFQAVFWLIVIAHQVVWADWLVLDGRLFGEVLQSVLRY</sequence>
<dbReference type="Proteomes" id="UP001476583">
    <property type="component" value="Chromosome"/>
</dbReference>
<reference evidence="2 3" key="1">
    <citation type="submission" date="2024-03" db="EMBL/GenBank/DDBJ databases">
        <title>Complete genome of BD2.</title>
        <authorList>
            <person name="Cao G."/>
        </authorList>
    </citation>
    <scope>NUCLEOTIDE SEQUENCE [LARGE SCALE GENOMIC DNA]</scope>
    <source>
        <strain evidence="2 3">BD2</strain>
    </source>
</reference>
<organism evidence="2 3">
    <name type="scientific">Ectopseudomonas mendocina</name>
    <name type="common">Pseudomonas mendocina</name>
    <dbReference type="NCBI Taxonomy" id="300"/>
    <lineage>
        <taxon>Bacteria</taxon>
        <taxon>Pseudomonadati</taxon>
        <taxon>Pseudomonadota</taxon>
        <taxon>Gammaproteobacteria</taxon>
        <taxon>Pseudomonadales</taxon>
        <taxon>Pseudomonadaceae</taxon>
        <taxon>Ectopseudomonas</taxon>
    </lineage>
</organism>
<feature type="transmembrane region" description="Helical" evidence="1">
    <location>
        <begin position="28"/>
        <end position="47"/>
    </location>
</feature>
<keyword evidence="1" id="KW-0812">Transmembrane</keyword>
<proteinExistence type="predicted"/>
<feature type="transmembrane region" description="Helical" evidence="1">
    <location>
        <begin position="95"/>
        <end position="114"/>
    </location>
</feature>
<protein>
    <submittedName>
        <fullName evidence="2">DUF1294 domain-containing protein</fullName>
    </submittedName>
</protein>
<evidence type="ECO:0000313" key="3">
    <source>
        <dbReference type="Proteomes" id="UP001476583"/>
    </source>
</evidence>
<dbReference type="EMBL" id="CP148074">
    <property type="protein sequence ID" value="WXL27982.1"/>
    <property type="molecule type" value="Genomic_DNA"/>
</dbReference>